<evidence type="ECO:0000313" key="4">
    <source>
        <dbReference type="Proteomes" id="UP001178288"/>
    </source>
</evidence>
<dbReference type="SUPFAM" id="SSF53756">
    <property type="entry name" value="UDP-Glycosyltransferase/glycogen phosphorylase"/>
    <property type="match status" value="1"/>
</dbReference>
<dbReference type="EMBL" id="CP126114">
    <property type="protein sequence ID" value="WHY85444.1"/>
    <property type="molecule type" value="Genomic_DNA"/>
</dbReference>
<reference evidence="3" key="1">
    <citation type="submission" date="2023-05" db="EMBL/GenBank/DDBJ databases">
        <title>Comparative genomics of Bacillaceae isolates and their secondary metabolite potential.</title>
        <authorList>
            <person name="Song L."/>
            <person name="Nielsen L.J."/>
            <person name="Mohite O."/>
            <person name="Xu X."/>
            <person name="Weber T."/>
            <person name="Kovacs A.T."/>
        </authorList>
    </citation>
    <scope>NUCLEOTIDE SEQUENCE</scope>
    <source>
        <strain evidence="3">XLM17</strain>
    </source>
</reference>
<evidence type="ECO:0000259" key="1">
    <source>
        <dbReference type="Pfam" id="PF00534"/>
    </source>
</evidence>
<protein>
    <submittedName>
        <fullName evidence="3">Glycosyltransferase family 4 protein</fullName>
        <ecNumber evidence="3">2.4.-.-</ecNumber>
    </submittedName>
</protein>
<dbReference type="InterPro" id="IPR028098">
    <property type="entry name" value="Glyco_trans_4-like_N"/>
</dbReference>
<evidence type="ECO:0000313" key="3">
    <source>
        <dbReference type="EMBL" id="WHY85444.1"/>
    </source>
</evidence>
<dbReference type="Pfam" id="PF13439">
    <property type="entry name" value="Glyco_transf_4"/>
    <property type="match status" value="1"/>
</dbReference>
<evidence type="ECO:0000259" key="2">
    <source>
        <dbReference type="Pfam" id="PF13439"/>
    </source>
</evidence>
<organism evidence="3 4">
    <name type="scientific">Neobacillus novalis</name>
    <dbReference type="NCBI Taxonomy" id="220687"/>
    <lineage>
        <taxon>Bacteria</taxon>
        <taxon>Bacillati</taxon>
        <taxon>Bacillota</taxon>
        <taxon>Bacilli</taxon>
        <taxon>Bacillales</taxon>
        <taxon>Bacillaceae</taxon>
        <taxon>Neobacillus</taxon>
    </lineage>
</organism>
<keyword evidence="3" id="KW-0808">Transferase</keyword>
<dbReference type="AlphaFoldDB" id="A0AA95MK95"/>
<dbReference type="EC" id="2.4.-.-" evidence="3"/>
<feature type="domain" description="Glycosyltransferase subfamily 4-like N-terminal" evidence="2">
    <location>
        <begin position="14"/>
        <end position="162"/>
    </location>
</feature>
<dbReference type="Pfam" id="PF00534">
    <property type="entry name" value="Glycos_transf_1"/>
    <property type="match status" value="1"/>
</dbReference>
<dbReference type="GO" id="GO:0016757">
    <property type="term" value="F:glycosyltransferase activity"/>
    <property type="evidence" value="ECO:0007669"/>
    <property type="project" value="UniProtKB-KW"/>
</dbReference>
<dbReference type="CDD" id="cd03801">
    <property type="entry name" value="GT4_PimA-like"/>
    <property type="match status" value="1"/>
</dbReference>
<keyword evidence="3" id="KW-0328">Glycosyltransferase</keyword>
<gene>
    <name evidence="3" type="ORF">QNH39_22970</name>
</gene>
<sequence length="352" mass="40126">MARVLYLLNFVGNGGTEKYVLDLIHSAGPENCVFIYSEEGPGLDDFKRANVKMYQVKMNGPFDFQAAKQIKQIIQMEQVDVVHANFLRENYLAILAKLMGAGCKVIWTYHVNVPMNRIIRSLNKIMTTFNFKVITVSQFMYEQLQQKGVSKNKLQLIYNGVSVPSQTYPIESLGEVPVISVIGRLREEKGQSFLIKSLAYLKNSHPDLKWECHIYGDGPQADELHLLVQELDLENFVYFKGFCADKEILYLQSDIIVVPSSNDAFPYVPIEALSYSRVVVGTKIGGIPEIVKQEKSGLLVDYGNEEELANTLSNLLTDQKLVQRLSRDGRKYFDDHFTFEKMIDKTKALYEH</sequence>
<dbReference type="KEGG" id="nnv:QNH39_22970"/>
<dbReference type="Gene3D" id="3.40.50.2000">
    <property type="entry name" value="Glycogen Phosphorylase B"/>
    <property type="match status" value="2"/>
</dbReference>
<dbReference type="RefSeq" id="WP_066091894.1">
    <property type="nucleotide sequence ID" value="NZ_CP126114.1"/>
</dbReference>
<feature type="domain" description="Glycosyl transferase family 1" evidence="1">
    <location>
        <begin position="175"/>
        <end position="331"/>
    </location>
</feature>
<accession>A0AA95MK95</accession>
<dbReference type="PANTHER" id="PTHR12526">
    <property type="entry name" value="GLYCOSYLTRANSFERASE"/>
    <property type="match status" value="1"/>
</dbReference>
<keyword evidence="4" id="KW-1185">Reference proteome</keyword>
<dbReference type="InterPro" id="IPR001296">
    <property type="entry name" value="Glyco_trans_1"/>
</dbReference>
<dbReference type="Proteomes" id="UP001178288">
    <property type="component" value="Chromosome"/>
</dbReference>
<proteinExistence type="predicted"/>
<name>A0AA95MK95_9BACI</name>